<name>A0A0B7H3A1_9FLAO</name>
<evidence type="ECO:0000256" key="1">
    <source>
        <dbReference type="SAM" id="Phobius"/>
    </source>
</evidence>
<protein>
    <recommendedName>
        <fullName evidence="4">YtxH domain-containing protein</fullName>
    </recommendedName>
</protein>
<dbReference type="EMBL" id="CDOD01000005">
    <property type="protein sequence ID" value="CEN33009.1"/>
    <property type="molecule type" value="Genomic_DNA"/>
</dbReference>
<keyword evidence="3" id="KW-1185">Reference proteome</keyword>
<organism evidence="2 3">
    <name type="scientific">Capnocytophaga cynodegmi</name>
    <dbReference type="NCBI Taxonomy" id="28189"/>
    <lineage>
        <taxon>Bacteria</taxon>
        <taxon>Pseudomonadati</taxon>
        <taxon>Bacteroidota</taxon>
        <taxon>Flavobacteriia</taxon>
        <taxon>Flavobacteriales</taxon>
        <taxon>Flavobacteriaceae</taxon>
        <taxon>Capnocytophaga</taxon>
    </lineage>
</organism>
<evidence type="ECO:0000313" key="2">
    <source>
        <dbReference type="EMBL" id="CEN33009.1"/>
    </source>
</evidence>
<evidence type="ECO:0008006" key="4">
    <source>
        <dbReference type="Google" id="ProtNLM"/>
    </source>
</evidence>
<keyword evidence="1" id="KW-1133">Transmembrane helix</keyword>
<feature type="transmembrane region" description="Helical" evidence="1">
    <location>
        <begin position="6"/>
        <end position="26"/>
    </location>
</feature>
<dbReference type="InterPro" id="IPR024623">
    <property type="entry name" value="YtxH"/>
</dbReference>
<accession>A0A0B7H3A1</accession>
<dbReference type="Pfam" id="PF12732">
    <property type="entry name" value="YtxH"/>
    <property type="match status" value="1"/>
</dbReference>
<dbReference type="Gene3D" id="1.20.120.20">
    <property type="entry name" value="Apolipoprotein"/>
    <property type="match status" value="1"/>
</dbReference>
<evidence type="ECO:0000313" key="3">
    <source>
        <dbReference type="Proteomes" id="UP000038055"/>
    </source>
</evidence>
<sequence length="105" mass="11508">MTKTGNILLALATGVAIGTGVGILFAPDKGKDTRKKIKNSVDEKTSKLKKKMDKLAREVKGKSSEIKGSLEENMESLLATSEYKKDEVIKLLDKKLNDLKKTVKS</sequence>
<dbReference type="STRING" id="28189.CCYN74_120008"/>
<dbReference type="RefSeq" id="WP_041990506.1">
    <property type="nucleotide sequence ID" value="NZ_CDOD01000005.1"/>
</dbReference>
<dbReference type="Proteomes" id="UP000038055">
    <property type="component" value="Unassembled WGS sequence"/>
</dbReference>
<dbReference type="eggNOG" id="COG4980">
    <property type="taxonomic scope" value="Bacteria"/>
</dbReference>
<proteinExistence type="predicted"/>
<reference evidence="3" key="1">
    <citation type="submission" date="2015-01" db="EMBL/GenBank/DDBJ databases">
        <authorList>
            <person name="MANFREDI Pablo"/>
        </authorList>
    </citation>
    <scope>NUCLEOTIDE SEQUENCE [LARGE SCALE GENOMIC DNA]</scope>
    <source>
        <strain evidence="3">Ccyn2B</strain>
    </source>
</reference>
<keyword evidence="1" id="KW-0472">Membrane</keyword>
<gene>
    <name evidence="2" type="ORF">CCYN2B_130023</name>
</gene>
<keyword evidence="1" id="KW-0812">Transmembrane</keyword>
<dbReference type="AlphaFoldDB" id="A0A0B7H3A1"/>